<dbReference type="Pfam" id="PF00563">
    <property type="entry name" value="EAL"/>
    <property type="match status" value="1"/>
</dbReference>
<feature type="domain" description="EAL" evidence="2">
    <location>
        <begin position="3"/>
        <end position="253"/>
    </location>
</feature>
<dbReference type="InterPro" id="IPR043128">
    <property type="entry name" value="Rev_trsase/Diguanyl_cyclase"/>
</dbReference>
<dbReference type="SUPFAM" id="SSF55073">
    <property type="entry name" value="Nucleotide cyclase"/>
    <property type="match status" value="1"/>
</dbReference>
<organism evidence="5 6">
    <name type="scientific">Azotobacter chroococcum</name>
    <dbReference type="NCBI Taxonomy" id="353"/>
    <lineage>
        <taxon>Bacteria</taxon>
        <taxon>Pseudomonadati</taxon>
        <taxon>Pseudomonadota</taxon>
        <taxon>Gammaproteobacteria</taxon>
        <taxon>Pseudomonadales</taxon>
        <taxon>Pseudomonadaceae</taxon>
        <taxon>Azotobacter</taxon>
    </lineage>
</organism>
<accession>A0A4R1PG95</accession>
<feature type="domain" description="CBS" evidence="4">
    <location>
        <begin position="269"/>
        <end position="329"/>
    </location>
</feature>
<proteinExistence type="predicted"/>
<dbReference type="PANTHER" id="PTHR33121">
    <property type="entry name" value="CYCLIC DI-GMP PHOSPHODIESTERASE PDEF"/>
    <property type="match status" value="1"/>
</dbReference>
<dbReference type="PROSITE" id="PS51371">
    <property type="entry name" value="CBS"/>
    <property type="match status" value="1"/>
</dbReference>
<dbReference type="Gene3D" id="3.30.70.270">
    <property type="match status" value="1"/>
</dbReference>
<feature type="domain" description="GGDEF" evidence="3">
    <location>
        <begin position="427"/>
        <end position="580"/>
    </location>
</feature>
<dbReference type="Pfam" id="PF00990">
    <property type="entry name" value="GGDEF"/>
    <property type="match status" value="1"/>
</dbReference>
<dbReference type="InterPro" id="IPR029787">
    <property type="entry name" value="Nucleotide_cyclase"/>
</dbReference>
<dbReference type="PROSITE" id="PS50887">
    <property type="entry name" value="GGDEF"/>
    <property type="match status" value="1"/>
</dbReference>
<dbReference type="InterPro" id="IPR035919">
    <property type="entry name" value="EAL_sf"/>
</dbReference>
<reference evidence="5 6" key="1">
    <citation type="submission" date="2019-03" db="EMBL/GenBank/DDBJ databases">
        <title>Genomic Encyclopedia of Type Strains, Phase IV (KMG-IV): sequencing the most valuable type-strain genomes for metagenomic binning, comparative biology and taxonomic classification.</title>
        <authorList>
            <person name="Goeker M."/>
        </authorList>
    </citation>
    <scope>NUCLEOTIDE SEQUENCE [LARGE SCALE GENOMIC DNA]</scope>
    <source>
        <strain evidence="5 6">DSM 2286</strain>
    </source>
</reference>
<evidence type="ECO:0000259" key="3">
    <source>
        <dbReference type="PROSITE" id="PS50887"/>
    </source>
</evidence>
<dbReference type="SUPFAM" id="SSF141868">
    <property type="entry name" value="EAL domain-like"/>
    <property type="match status" value="1"/>
</dbReference>
<dbReference type="PROSITE" id="PS50883">
    <property type="entry name" value="EAL"/>
    <property type="match status" value="1"/>
</dbReference>
<evidence type="ECO:0000256" key="1">
    <source>
        <dbReference type="PROSITE-ProRule" id="PRU00703"/>
    </source>
</evidence>
<dbReference type="Proteomes" id="UP000295169">
    <property type="component" value="Unassembled WGS sequence"/>
</dbReference>
<dbReference type="RefSeq" id="WP_131299345.1">
    <property type="nucleotide sequence ID" value="NZ_JBHLST010000014.1"/>
</dbReference>
<name>A0A4R1PG95_9GAMM</name>
<protein>
    <submittedName>
        <fullName evidence="5">Diguanylate cyclase/phosphodiesterase</fullName>
    </submittedName>
</protein>
<evidence type="ECO:0000259" key="4">
    <source>
        <dbReference type="PROSITE" id="PS51371"/>
    </source>
</evidence>
<dbReference type="Gene3D" id="3.10.580.10">
    <property type="entry name" value="CBS-domain"/>
    <property type="match status" value="1"/>
</dbReference>
<sequence>MTVTEQLSALDLILARGTLSTLFQPILSLSERCVHGYEALSRGPSNSPLHAPMPLFGAARHAGRLSELEALCRKNACQRFRELGLDGRLFLNVSPEVLLEPGRRTGHTLELLKELGIAPQQVVIELTEQTPIEDFGLLDAALCHYRAMGFSIALDDLGAGYASLRLWSELRPDYVKIDRHFIDGIDRDPLKREFVDSILRMARASEARIIAEGIERPEELATLVEMGVDLLQGYLFARPAERPAEIRDCLPATRLAGPSLVEEGGDLGMLLIEQPGVADSTPVAEVLERFRSQASLNLLAVLDAGQRPVGVVHRQALSDVLLKPFGTELFARRPIQRLMGEDFLAVDQGHSLQQVSRLLTGRARQRIEEDFVITRDGRYRGIGRAIDVLRLITEQKLQQARHANPLTLLPGNVPIQQYLTRLLQNPREALVCYVDIDHFKPFNDCYGYARGDEVLLDLAHCLGARIDPQCDFLGHIGGDDFLLVLTSADWRQRLARLQEDFAAQCQRHYRSEHLEAGYFGGHDRRGRPSQFPLLSLSLGCVQLFPETCAQLDAARLAELASQAKQQAKAVPGNSLNLVDTRQLARRRDTARQAQENGLPDTALAFQGTCERAESCATSAS</sequence>
<dbReference type="InterPro" id="IPR050706">
    <property type="entry name" value="Cyclic-di-GMP_PDE-like"/>
</dbReference>
<dbReference type="AlphaFoldDB" id="A0A4R1PG95"/>
<dbReference type="SMART" id="SM00267">
    <property type="entry name" value="GGDEF"/>
    <property type="match status" value="1"/>
</dbReference>
<dbReference type="SMART" id="SM00052">
    <property type="entry name" value="EAL"/>
    <property type="match status" value="1"/>
</dbReference>
<gene>
    <name evidence="5" type="ORF">EV691_13427</name>
</gene>
<evidence type="ECO:0000313" key="6">
    <source>
        <dbReference type="Proteomes" id="UP000295169"/>
    </source>
</evidence>
<dbReference type="InterPro" id="IPR046342">
    <property type="entry name" value="CBS_dom_sf"/>
</dbReference>
<keyword evidence="1" id="KW-0129">CBS domain</keyword>
<dbReference type="CDD" id="cd01949">
    <property type="entry name" value="GGDEF"/>
    <property type="match status" value="1"/>
</dbReference>
<dbReference type="SUPFAM" id="SSF54631">
    <property type="entry name" value="CBS-domain pair"/>
    <property type="match status" value="1"/>
</dbReference>
<dbReference type="InterPro" id="IPR000644">
    <property type="entry name" value="CBS_dom"/>
</dbReference>
<dbReference type="Gene3D" id="3.20.20.450">
    <property type="entry name" value="EAL domain"/>
    <property type="match status" value="1"/>
</dbReference>
<dbReference type="Pfam" id="PF00571">
    <property type="entry name" value="CBS"/>
    <property type="match status" value="1"/>
</dbReference>
<dbReference type="PANTHER" id="PTHR33121:SF76">
    <property type="entry name" value="SIGNALING PROTEIN"/>
    <property type="match status" value="1"/>
</dbReference>
<dbReference type="NCBIfam" id="TIGR00254">
    <property type="entry name" value="GGDEF"/>
    <property type="match status" value="1"/>
</dbReference>
<evidence type="ECO:0000313" key="5">
    <source>
        <dbReference type="EMBL" id="TCL22244.1"/>
    </source>
</evidence>
<dbReference type="GO" id="GO:0071111">
    <property type="term" value="F:cyclic-guanylate-specific phosphodiesterase activity"/>
    <property type="evidence" value="ECO:0007669"/>
    <property type="project" value="InterPro"/>
</dbReference>
<dbReference type="InterPro" id="IPR000160">
    <property type="entry name" value="GGDEF_dom"/>
</dbReference>
<dbReference type="CDD" id="cd01948">
    <property type="entry name" value="EAL"/>
    <property type="match status" value="1"/>
</dbReference>
<comment type="caution">
    <text evidence="5">The sequence shown here is derived from an EMBL/GenBank/DDBJ whole genome shotgun (WGS) entry which is preliminary data.</text>
</comment>
<dbReference type="InterPro" id="IPR001633">
    <property type="entry name" value="EAL_dom"/>
</dbReference>
<evidence type="ECO:0000259" key="2">
    <source>
        <dbReference type="PROSITE" id="PS50883"/>
    </source>
</evidence>
<dbReference type="EMBL" id="SMMU01000034">
    <property type="protein sequence ID" value="TCL22244.1"/>
    <property type="molecule type" value="Genomic_DNA"/>
</dbReference>